<evidence type="ECO:0000313" key="9">
    <source>
        <dbReference type="EMBL" id="CDO72318.1"/>
    </source>
</evidence>
<keyword evidence="2 6" id="KW-0812">Transmembrane</keyword>
<dbReference type="EMBL" id="CCBP010000112">
    <property type="protein sequence ID" value="CDO72318.1"/>
    <property type="molecule type" value="Genomic_DNA"/>
</dbReference>
<evidence type="ECO:0000256" key="4">
    <source>
        <dbReference type="ARBA" id="ARBA00022989"/>
    </source>
</evidence>
<evidence type="ECO:0000256" key="6">
    <source>
        <dbReference type="SAM" id="Phobius"/>
    </source>
</evidence>
<organism evidence="9 10">
    <name type="scientific">Pycnoporus cinnabarinus</name>
    <name type="common">Cinnabar-red polypore</name>
    <name type="synonym">Trametes cinnabarina</name>
    <dbReference type="NCBI Taxonomy" id="5643"/>
    <lineage>
        <taxon>Eukaryota</taxon>
        <taxon>Fungi</taxon>
        <taxon>Dikarya</taxon>
        <taxon>Basidiomycota</taxon>
        <taxon>Agaricomycotina</taxon>
        <taxon>Agaricomycetes</taxon>
        <taxon>Polyporales</taxon>
        <taxon>Polyporaceae</taxon>
        <taxon>Trametes</taxon>
    </lineage>
</organism>
<dbReference type="InterPro" id="IPR039163">
    <property type="entry name" value="EMC7"/>
</dbReference>
<dbReference type="HOGENOM" id="CLU_1027261_0_0_1"/>
<feature type="domain" description="ER membrane protein complex subunit 7 beta-sandwich" evidence="8">
    <location>
        <begin position="113"/>
        <end position="185"/>
    </location>
</feature>
<dbReference type="PANTHER" id="PTHR13605:SF4">
    <property type="entry name" value="ER MEMBRANE PROTEIN COMPLEX SUBUNIT 7"/>
    <property type="match status" value="1"/>
</dbReference>
<evidence type="ECO:0000256" key="7">
    <source>
        <dbReference type="SAM" id="SignalP"/>
    </source>
</evidence>
<name>A0A060SIT1_PYCCI</name>
<evidence type="ECO:0000256" key="5">
    <source>
        <dbReference type="ARBA" id="ARBA00023136"/>
    </source>
</evidence>
<evidence type="ECO:0000256" key="1">
    <source>
        <dbReference type="ARBA" id="ARBA00004167"/>
    </source>
</evidence>
<keyword evidence="4 6" id="KW-1133">Transmembrane helix</keyword>
<proteinExistence type="predicted"/>
<sequence length="271" mass="30165">MRIPFALLAFASSCVSALALDLKGRIQWTPQCPSLKELGQAKVVLDDGKMRGGVTRDGSFTMYMRPCFEPPPFPLTLPTDQTYQQGPISSQSYRTTTSLTKYSPSLWDTIDPHTDHLLPQLRVDVFQSDTLPEVRPYFPGTPLSPAAPATLPYPIVLSARGRADYFVPHESFNILAMFQNPMMMMMLGAGVLVLLMPTIMVRPLSLVLWNVAVRTFKAWLRSRMTVQSAKLSPTQSLQKNMDPEALEEFKERHAKMTNIQGSLQSGDLASG</sequence>
<protein>
    <recommendedName>
        <fullName evidence="8">ER membrane protein complex subunit 7 beta-sandwich domain-containing protein</fullName>
    </recommendedName>
</protein>
<dbReference type="InterPro" id="IPR019008">
    <property type="entry name" value="Beta_sandwich_EMC7"/>
</dbReference>
<gene>
    <name evidence="9" type="ORF">BN946_scf184977.g15</name>
</gene>
<dbReference type="STRING" id="5643.A0A060SIT1"/>
<accession>A0A060SIT1</accession>
<evidence type="ECO:0000256" key="3">
    <source>
        <dbReference type="ARBA" id="ARBA00022729"/>
    </source>
</evidence>
<comment type="caution">
    <text evidence="9">The sequence shown here is derived from an EMBL/GenBank/DDBJ whole genome shotgun (WGS) entry which is preliminary data.</text>
</comment>
<feature type="transmembrane region" description="Helical" evidence="6">
    <location>
        <begin position="182"/>
        <end position="213"/>
    </location>
</feature>
<feature type="signal peptide" evidence="7">
    <location>
        <begin position="1"/>
        <end position="19"/>
    </location>
</feature>
<dbReference type="GO" id="GO:0072546">
    <property type="term" value="C:EMC complex"/>
    <property type="evidence" value="ECO:0007669"/>
    <property type="project" value="TreeGrafter"/>
</dbReference>
<feature type="chain" id="PRO_5001587576" description="ER membrane protein complex subunit 7 beta-sandwich domain-containing protein" evidence="7">
    <location>
        <begin position="20"/>
        <end position="271"/>
    </location>
</feature>
<reference evidence="9" key="1">
    <citation type="submission" date="2014-01" db="EMBL/GenBank/DDBJ databases">
        <title>The genome of the white-rot fungus Pycnoporus cinnabarinus: a basidiomycete model with a versatile arsenal for lignocellulosic biomass breakdown.</title>
        <authorList>
            <person name="Levasseur A."/>
            <person name="Lomascolo A."/>
            <person name="Ruiz-Duenas F.J."/>
            <person name="Uzan E."/>
            <person name="Piumi F."/>
            <person name="Kues U."/>
            <person name="Ram A.F.J."/>
            <person name="Murat C."/>
            <person name="Haon M."/>
            <person name="Benoit I."/>
            <person name="Arfi Y."/>
            <person name="Chevret D."/>
            <person name="Drula E."/>
            <person name="Kwon M.J."/>
            <person name="Gouret P."/>
            <person name="Lesage-Meessen L."/>
            <person name="Lombard V."/>
            <person name="Mariette J."/>
            <person name="Noirot C."/>
            <person name="Park J."/>
            <person name="Patyshakuliyeva A."/>
            <person name="Wieneger R.A.B."/>
            <person name="Wosten H.A.B."/>
            <person name="Martin F."/>
            <person name="Coutinho P.M."/>
            <person name="de Vries R."/>
            <person name="Martinez A.T."/>
            <person name="Klopp C."/>
            <person name="Pontarotti P."/>
            <person name="Henrissat B."/>
            <person name="Record E."/>
        </authorList>
    </citation>
    <scope>NUCLEOTIDE SEQUENCE [LARGE SCALE GENOMIC DNA]</scope>
    <source>
        <strain evidence="9">BRFM137</strain>
    </source>
</reference>
<evidence type="ECO:0000256" key="2">
    <source>
        <dbReference type="ARBA" id="ARBA00022692"/>
    </source>
</evidence>
<dbReference type="PANTHER" id="PTHR13605">
    <property type="entry name" value="ER MEMBRANE PROTEIN COMPLEX SUBUNIT 7"/>
    <property type="match status" value="1"/>
</dbReference>
<dbReference type="OrthoDB" id="27095at2759"/>
<comment type="subcellular location">
    <subcellularLocation>
        <location evidence="1">Membrane</location>
        <topology evidence="1">Single-pass membrane protein</topology>
    </subcellularLocation>
</comment>
<dbReference type="OMA" id="RGRIEYF"/>
<evidence type="ECO:0000259" key="8">
    <source>
        <dbReference type="Pfam" id="PF09430"/>
    </source>
</evidence>
<keyword evidence="10" id="KW-1185">Reference proteome</keyword>
<dbReference type="AlphaFoldDB" id="A0A060SIT1"/>
<evidence type="ECO:0000313" key="10">
    <source>
        <dbReference type="Proteomes" id="UP000029665"/>
    </source>
</evidence>
<keyword evidence="5 6" id="KW-0472">Membrane</keyword>
<dbReference type="Proteomes" id="UP000029665">
    <property type="component" value="Unassembled WGS sequence"/>
</dbReference>
<keyword evidence="3 7" id="KW-0732">Signal</keyword>
<dbReference type="Pfam" id="PF09430">
    <property type="entry name" value="EMC7_beta-sandw"/>
    <property type="match status" value="1"/>
</dbReference>